<evidence type="ECO:0000313" key="2">
    <source>
        <dbReference type="Proteomes" id="UP000724584"/>
    </source>
</evidence>
<reference evidence="1 2" key="1">
    <citation type="journal article" date="2021" name="Nat. Commun.">
        <title>Genetic determinants of endophytism in the Arabidopsis root mycobiome.</title>
        <authorList>
            <person name="Mesny F."/>
            <person name="Miyauchi S."/>
            <person name="Thiergart T."/>
            <person name="Pickel B."/>
            <person name="Atanasova L."/>
            <person name="Karlsson M."/>
            <person name="Huettel B."/>
            <person name="Barry K.W."/>
            <person name="Haridas S."/>
            <person name="Chen C."/>
            <person name="Bauer D."/>
            <person name="Andreopoulos W."/>
            <person name="Pangilinan J."/>
            <person name="LaButti K."/>
            <person name="Riley R."/>
            <person name="Lipzen A."/>
            <person name="Clum A."/>
            <person name="Drula E."/>
            <person name="Henrissat B."/>
            <person name="Kohler A."/>
            <person name="Grigoriev I.V."/>
            <person name="Martin F.M."/>
            <person name="Hacquard S."/>
        </authorList>
    </citation>
    <scope>NUCLEOTIDE SEQUENCE [LARGE SCALE GENOMIC DNA]</scope>
    <source>
        <strain evidence="1 2">MPI-SDFR-AT-0079</strain>
    </source>
</reference>
<dbReference type="EMBL" id="JAGIZQ010000006">
    <property type="protein sequence ID" value="KAH6623312.1"/>
    <property type="molecule type" value="Genomic_DNA"/>
</dbReference>
<sequence length="636" mass="70218">MRLLIGLTVAASITRVISSPPYRSAHVLKDRHPVPPKWKKVSRADGEGSMQLMIGLRQGRFKELEDHLYEISDPSHHRYGQHLTAAEVGELIAPTNESLRLVETWLESHGIFDLEYSPTRDWISLHTTISRAERLLETTYHTYHHVEGDVAIRAPEWSLPAHLHEHIDAIHPTNAFFWPSLQPRAVPVERRGFEAAPLGLGVDGLPSYEEVAAIDKKEMGHMDVPSSSDFARPEAITVDEACNKLATSPLCIRTLYGTLNYTPQVPNKTSVALVNYLGQVNNRSDIALFLQRYRPDAFSGAADFRTEIVAAARTVIALEGNLNAETILGLAHPIPLTVYNVGGKPPFQSTVFTTANKNEPYLEWTSHMLSKSDDELPRVISTSYADEEQSVPLWYARRACAGFAALGARGVSLLFASGDEGVGQDDKCFAHDDQERKMFLPVFPASCPYVTAVGGTRHWAPEMAGFDARSGFVTGGGFSNYFPQPKYQRHAVQKYISSLNGMYDGLYNNTGRGYPDISLRAYHFITVWNGTAHILDGTSASSPAAAGIFALVNDALAAQGKPPLGWLNPWIYTGGYRGFKDVTAGSNPGCNTAGFPATKGWDASTGFGTPWFPRLKGLAEENHFRGEYPWYMVQYE</sequence>
<organism evidence="1 2">
    <name type="scientific">Chaetomium tenue</name>
    <dbReference type="NCBI Taxonomy" id="1854479"/>
    <lineage>
        <taxon>Eukaryota</taxon>
        <taxon>Fungi</taxon>
        <taxon>Dikarya</taxon>
        <taxon>Ascomycota</taxon>
        <taxon>Pezizomycotina</taxon>
        <taxon>Sordariomycetes</taxon>
        <taxon>Sordariomycetidae</taxon>
        <taxon>Sordariales</taxon>
        <taxon>Chaetomiaceae</taxon>
        <taxon>Chaetomium</taxon>
    </lineage>
</organism>
<accession>A0ACB7P0B5</accession>
<comment type="caution">
    <text evidence="1">The sequence shown here is derived from an EMBL/GenBank/DDBJ whole genome shotgun (WGS) entry which is preliminary data.</text>
</comment>
<dbReference type="Proteomes" id="UP000724584">
    <property type="component" value="Unassembled WGS sequence"/>
</dbReference>
<evidence type="ECO:0000313" key="1">
    <source>
        <dbReference type="EMBL" id="KAH6623312.1"/>
    </source>
</evidence>
<protein>
    <submittedName>
        <fullName evidence="1">Peptidase S8/S53 domain-containing protein</fullName>
    </submittedName>
</protein>
<proteinExistence type="predicted"/>
<name>A0ACB7P0B5_9PEZI</name>
<keyword evidence="2" id="KW-1185">Reference proteome</keyword>
<gene>
    <name evidence="1" type="ORF">F5144DRAFT_657839</name>
</gene>